<feature type="compositionally biased region" description="Low complexity" evidence="1">
    <location>
        <begin position="308"/>
        <end position="341"/>
    </location>
</feature>
<feature type="compositionally biased region" description="Polar residues" evidence="1">
    <location>
        <begin position="293"/>
        <end position="302"/>
    </location>
</feature>
<feature type="region of interest" description="Disordered" evidence="1">
    <location>
        <begin position="180"/>
        <end position="219"/>
    </location>
</feature>
<evidence type="ECO:0000313" key="2">
    <source>
        <dbReference type="EMBL" id="KAL2075674.1"/>
    </source>
</evidence>
<feature type="compositionally biased region" description="Polar residues" evidence="1">
    <location>
        <begin position="374"/>
        <end position="390"/>
    </location>
</feature>
<evidence type="ECO:0000313" key="3">
    <source>
        <dbReference type="Proteomes" id="UP001595075"/>
    </source>
</evidence>
<gene>
    <name evidence="2" type="ORF">VTL71DRAFT_617</name>
</gene>
<feature type="compositionally biased region" description="Polar residues" evidence="1">
    <location>
        <begin position="180"/>
        <end position="192"/>
    </location>
</feature>
<comment type="caution">
    <text evidence="2">The sequence shown here is derived from an EMBL/GenBank/DDBJ whole genome shotgun (WGS) entry which is preliminary data.</text>
</comment>
<protein>
    <submittedName>
        <fullName evidence="2">Uncharacterized protein</fullName>
    </submittedName>
</protein>
<feature type="compositionally biased region" description="Low complexity" evidence="1">
    <location>
        <begin position="396"/>
        <end position="410"/>
    </location>
</feature>
<feature type="region of interest" description="Disordered" evidence="1">
    <location>
        <begin position="245"/>
        <end position="414"/>
    </location>
</feature>
<feature type="compositionally biased region" description="Polar residues" evidence="1">
    <location>
        <begin position="201"/>
        <end position="219"/>
    </location>
</feature>
<dbReference type="EMBL" id="JAZHXI010000001">
    <property type="protein sequence ID" value="KAL2075674.1"/>
    <property type="molecule type" value="Genomic_DNA"/>
</dbReference>
<evidence type="ECO:0000256" key="1">
    <source>
        <dbReference type="SAM" id="MobiDB-lite"/>
    </source>
</evidence>
<sequence length="548" mass="61606">MEELSPYQRLENLRRATKNDRLQQDAEFAERRNREFASIENERNEKLREFLARIQPEEDNLRITEASISAQLELTQKTELESLLAKHKEETVARVRESTAAIAQLTDKNKADEDILWSYYEEKRLHTENEFKDMKKGLLETRTLEDQKLSEDAFKVVDQQSDLTIDVATHNGDIEMSRLTSTARSQSGSTIDVATHDGDIRTSTPTSTGRSQQHLYKTPTRSVSAAAIYESPLGKTDEVNMLRGYSQTPQSHPRQASVTPSKRRLPESPFENVTPPMRRKVSEKKKSVVDGTTFGSANSSAPFNPLFTSTTSANNSQSTPSATPVHAVSISSDSSHSTTQSMQNPSQLSGPGSELNRGYHTPANITSEVGDMYNVNNTPSRTTSQRQTLPPSTPESSARASALQSSPLSASRRKTTLSDNFEIVAVRFNYATGGQYSWTHEPGDPPRWYRLRKNTYEPVLKKGVSTGSAEWHIRPSRIWSLKHDANSCLVYITRKMIGNAGKDMWITFKDRVHLDGFLESYRKGWEFNKVGEIGSDDEISISMMKKRS</sequence>
<feature type="region of interest" description="Disordered" evidence="1">
    <location>
        <begin position="1"/>
        <end position="26"/>
    </location>
</feature>
<dbReference type="Proteomes" id="UP001595075">
    <property type="component" value="Unassembled WGS sequence"/>
</dbReference>
<keyword evidence="3" id="KW-1185">Reference proteome</keyword>
<organism evidence="2 3">
    <name type="scientific">Oculimacula yallundae</name>
    <dbReference type="NCBI Taxonomy" id="86028"/>
    <lineage>
        <taxon>Eukaryota</taxon>
        <taxon>Fungi</taxon>
        <taxon>Dikarya</taxon>
        <taxon>Ascomycota</taxon>
        <taxon>Pezizomycotina</taxon>
        <taxon>Leotiomycetes</taxon>
        <taxon>Helotiales</taxon>
        <taxon>Ploettnerulaceae</taxon>
        <taxon>Oculimacula</taxon>
    </lineage>
</organism>
<feature type="compositionally biased region" description="Polar residues" evidence="1">
    <location>
        <begin position="245"/>
        <end position="260"/>
    </location>
</feature>
<reference evidence="2 3" key="1">
    <citation type="journal article" date="2024" name="Commun. Biol.">
        <title>Comparative genomic analysis of thermophilic fungi reveals convergent evolutionary adaptations and gene losses.</title>
        <authorList>
            <person name="Steindorff A.S."/>
            <person name="Aguilar-Pontes M.V."/>
            <person name="Robinson A.J."/>
            <person name="Andreopoulos B."/>
            <person name="LaButti K."/>
            <person name="Kuo A."/>
            <person name="Mondo S."/>
            <person name="Riley R."/>
            <person name="Otillar R."/>
            <person name="Haridas S."/>
            <person name="Lipzen A."/>
            <person name="Grimwood J."/>
            <person name="Schmutz J."/>
            <person name="Clum A."/>
            <person name="Reid I.D."/>
            <person name="Moisan M.C."/>
            <person name="Butler G."/>
            <person name="Nguyen T.T.M."/>
            <person name="Dewar K."/>
            <person name="Conant G."/>
            <person name="Drula E."/>
            <person name="Henrissat B."/>
            <person name="Hansel C."/>
            <person name="Singer S."/>
            <person name="Hutchinson M.I."/>
            <person name="de Vries R.P."/>
            <person name="Natvig D.O."/>
            <person name="Powell A.J."/>
            <person name="Tsang A."/>
            <person name="Grigoriev I.V."/>
        </authorList>
    </citation>
    <scope>NUCLEOTIDE SEQUENCE [LARGE SCALE GENOMIC DNA]</scope>
    <source>
        <strain evidence="2 3">CBS 494.80</strain>
    </source>
</reference>
<name>A0ABR4D0N3_9HELO</name>
<proteinExistence type="predicted"/>
<feature type="compositionally biased region" description="Basic and acidic residues" evidence="1">
    <location>
        <begin position="11"/>
        <end position="26"/>
    </location>
</feature>
<accession>A0ABR4D0N3</accession>